<evidence type="ECO:0000313" key="3">
    <source>
        <dbReference type="Proteomes" id="UP000054729"/>
    </source>
</evidence>
<dbReference type="RefSeq" id="WP_058480037.1">
    <property type="nucleotide sequence ID" value="NZ_CAAAIQ010000007.1"/>
</dbReference>
<evidence type="ECO:0000313" key="2">
    <source>
        <dbReference type="EMBL" id="KTD79256.1"/>
    </source>
</evidence>
<dbReference type="InterPro" id="IPR036390">
    <property type="entry name" value="WH_DNA-bd_sf"/>
</dbReference>
<keyword evidence="3" id="KW-1185">Reference proteome</keyword>
<gene>
    <name evidence="2" type="ORF">Lwal_1328</name>
</gene>
<dbReference type="Gene3D" id="1.10.10.10">
    <property type="entry name" value="Winged helix-like DNA-binding domain superfamily/Winged helix DNA-binding domain"/>
    <property type="match status" value="1"/>
</dbReference>
<comment type="caution">
    <text evidence="2">The sequence shown here is derived from an EMBL/GenBank/DDBJ whole genome shotgun (WGS) entry which is preliminary data.</text>
</comment>
<sequence length="71" mass="8267">MLLQIRDYIRQQGIVSTQQLAREFRLDIAALKPMLQLWVKKGVIQKCQEKAGCNSACFKCRVPPEYYQFSS</sequence>
<dbReference type="PATRIC" id="fig|66969.6.peg.1456"/>
<dbReference type="InterPro" id="IPR015102">
    <property type="entry name" value="Tscrpt_reg_HTH_FeoC"/>
</dbReference>
<name>A0A0W1AD95_9GAMM</name>
<dbReference type="SUPFAM" id="SSF46785">
    <property type="entry name" value="Winged helix' DNA-binding domain"/>
    <property type="match status" value="1"/>
</dbReference>
<protein>
    <submittedName>
        <fullName evidence="2">FeoC like transcriptional regulator</fullName>
    </submittedName>
</protein>
<organism evidence="2 3">
    <name type="scientific">Legionella waltersii</name>
    <dbReference type="NCBI Taxonomy" id="66969"/>
    <lineage>
        <taxon>Bacteria</taxon>
        <taxon>Pseudomonadati</taxon>
        <taxon>Pseudomonadota</taxon>
        <taxon>Gammaproteobacteria</taxon>
        <taxon>Legionellales</taxon>
        <taxon>Legionellaceae</taxon>
        <taxon>Legionella</taxon>
    </lineage>
</organism>
<proteinExistence type="predicted"/>
<evidence type="ECO:0000259" key="1">
    <source>
        <dbReference type="Pfam" id="PF09012"/>
    </source>
</evidence>
<dbReference type="Proteomes" id="UP000054729">
    <property type="component" value="Unassembled WGS sequence"/>
</dbReference>
<dbReference type="InterPro" id="IPR036388">
    <property type="entry name" value="WH-like_DNA-bd_sf"/>
</dbReference>
<feature type="domain" description="Transcriptional regulator HTH-type FeoC" evidence="1">
    <location>
        <begin position="1"/>
        <end position="61"/>
    </location>
</feature>
<reference evidence="2 3" key="1">
    <citation type="submission" date="2015-11" db="EMBL/GenBank/DDBJ databases">
        <title>Genomic analysis of 38 Legionella species identifies large and diverse effector repertoires.</title>
        <authorList>
            <person name="Burstein D."/>
            <person name="Amaro F."/>
            <person name="Zusman T."/>
            <person name="Lifshitz Z."/>
            <person name="Cohen O."/>
            <person name="Gilbert J.A."/>
            <person name="Pupko T."/>
            <person name="Shuman H.A."/>
            <person name="Segal G."/>
        </authorList>
    </citation>
    <scope>NUCLEOTIDE SEQUENCE [LARGE SCALE GENOMIC DNA]</scope>
    <source>
        <strain evidence="2 3">ATCC 51914</strain>
    </source>
</reference>
<accession>A0A0W1AD95</accession>
<dbReference type="STRING" id="66969.Lwal_1328"/>
<dbReference type="EMBL" id="LNZB01000036">
    <property type="protein sequence ID" value="KTD79256.1"/>
    <property type="molecule type" value="Genomic_DNA"/>
</dbReference>
<dbReference type="AlphaFoldDB" id="A0A0W1AD95"/>
<dbReference type="Pfam" id="PF09012">
    <property type="entry name" value="FeoC"/>
    <property type="match status" value="1"/>
</dbReference>
<dbReference type="OrthoDB" id="467062at2"/>